<dbReference type="GO" id="GO:0008713">
    <property type="term" value="F:ADP-heptose-lipopolysaccharide heptosyltransferase activity"/>
    <property type="evidence" value="ECO:0007669"/>
    <property type="project" value="TreeGrafter"/>
</dbReference>
<dbReference type="Gene3D" id="3.40.50.2000">
    <property type="entry name" value="Glycogen Phosphorylase B"/>
    <property type="match status" value="1"/>
</dbReference>
<keyword evidence="1" id="KW-0808">Transferase</keyword>
<reference evidence="2" key="1">
    <citation type="submission" date="2017-04" db="EMBL/GenBank/DDBJ databases">
        <authorList>
            <person name="Varghese N."/>
            <person name="Submissions S."/>
        </authorList>
    </citation>
    <scope>NUCLEOTIDE SEQUENCE [LARGE SCALE GENOMIC DNA]</scope>
    <source>
        <strain evidence="2">Ballard 720</strain>
    </source>
</reference>
<proteinExistence type="predicted"/>
<dbReference type="RefSeq" id="WP_085227905.1">
    <property type="nucleotide sequence ID" value="NZ_BSQD01000006.1"/>
</dbReference>
<accession>A0A1X7ETA8</accession>
<dbReference type="SUPFAM" id="SSF53756">
    <property type="entry name" value="UDP-Glycosyltransferase/glycogen phosphorylase"/>
    <property type="match status" value="1"/>
</dbReference>
<dbReference type="InterPro" id="IPR051199">
    <property type="entry name" value="LPS_LOS_Heptosyltrfase"/>
</dbReference>
<gene>
    <name evidence="1" type="ORF">SAMN06295900_106218</name>
</gene>
<dbReference type="EMBL" id="FXAH01000006">
    <property type="protein sequence ID" value="SMF39171.1"/>
    <property type="molecule type" value="Genomic_DNA"/>
</dbReference>
<dbReference type="STRING" id="28094.SAMN06295900_106218"/>
<evidence type="ECO:0000313" key="2">
    <source>
        <dbReference type="Proteomes" id="UP000192911"/>
    </source>
</evidence>
<name>A0A1X7ETA8_TRICW</name>
<dbReference type="Proteomes" id="UP000192911">
    <property type="component" value="Unassembled WGS sequence"/>
</dbReference>
<sequence length="365" mass="39201">MTLLQPDEALTVEGSLLSEGGLIVASYDLEQSDGGGAAAVGYRGIGAGDGVHRGVFPALSIDYATASEVHVINGMGVTLGDSIIGLSALAAVRRRYPDLRMTLYRPACAPRYVEALYALAEGRIAHRRTLPWPLARLRAGDLHIDVGNHLFWPAFMSMPMIDFFLAALGVDPAGIEPAEKANRWLADLALPALPGGWQARPYVLFCPTASTPVRSMPPEQQSAWVERLAERFSLPVLGFGPLVRAHPAYVDVQALSPDTAHFLAWVKHASYLLTVDTAAVHVAAGFDVPTTAFFTTVAPELRVRDYPHCVSVPLPLPALRNVQSSSRAADLALVQAAYRALTVTDAMFGDERGAVQRDPIVSYPA</sequence>
<keyword evidence="2" id="KW-1185">Reference proteome</keyword>
<dbReference type="AlphaFoldDB" id="A0A1X7ETA8"/>
<evidence type="ECO:0000313" key="1">
    <source>
        <dbReference type="EMBL" id="SMF39171.1"/>
    </source>
</evidence>
<dbReference type="PANTHER" id="PTHR30160">
    <property type="entry name" value="TETRAACYLDISACCHARIDE 4'-KINASE-RELATED"/>
    <property type="match status" value="1"/>
</dbReference>
<dbReference type="OrthoDB" id="8581113at2"/>
<organism evidence="1 2">
    <name type="scientific">Trinickia caryophylli</name>
    <name type="common">Paraburkholderia caryophylli</name>
    <dbReference type="NCBI Taxonomy" id="28094"/>
    <lineage>
        <taxon>Bacteria</taxon>
        <taxon>Pseudomonadati</taxon>
        <taxon>Pseudomonadota</taxon>
        <taxon>Betaproteobacteria</taxon>
        <taxon>Burkholderiales</taxon>
        <taxon>Burkholderiaceae</taxon>
        <taxon>Trinickia</taxon>
    </lineage>
</organism>
<dbReference type="GO" id="GO:0009244">
    <property type="term" value="P:lipopolysaccharide core region biosynthetic process"/>
    <property type="evidence" value="ECO:0007669"/>
    <property type="project" value="TreeGrafter"/>
</dbReference>
<dbReference type="GeneID" id="95550599"/>
<protein>
    <submittedName>
        <fullName evidence="1">ADP-heptose:LPS heptosyltransferase</fullName>
    </submittedName>
</protein>
<dbReference type="GO" id="GO:0005829">
    <property type="term" value="C:cytosol"/>
    <property type="evidence" value="ECO:0007669"/>
    <property type="project" value="TreeGrafter"/>
</dbReference>